<dbReference type="GO" id="GO:0004803">
    <property type="term" value="F:transposase activity"/>
    <property type="evidence" value="ECO:0007669"/>
    <property type="project" value="InterPro"/>
</dbReference>
<dbReference type="InterPro" id="IPR002525">
    <property type="entry name" value="Transp_IS110-like_N"/>
</dbReference>
<evidence type="ECO:0000313" key="3">
    <source>
        <dbReference type="EMBL" id="WRO21325.1"/>
    </source>
</evidence>
<evidence type="ECO:0000313" key="5">
    <source>
        <dbReference type="EMBL" id="WRO22298.1"/>
    </source>
</evidence>
<reference evidence="3 6" key="1">
    <citation type="submission" date="2023-04" db="EMBL/GenBank/DDBJ databases">
        <authorList>
            <person name="Hsu D."/>
        </authorList>
    </citation>
    <scope>NUCLEOTIDE SEQUENCE [LARGE SCALE GENOMIC DNA]</scope>
    <source>
        <strain evidence="3 6">MK1</strain>
    </source>
</reference>
<dbReference type="InterPro" id="IPR003346">
    <property type="entry name" value="Transposase_20"/>
</dbReference>
<sequence length="428" mass="49303">MKYNQNFKISQVTENTLVIGVDIAKSKHYARAFDWRGIELSKVISFRADRRGFRQFREWAEKIARDEGKNKIIVGMEPTGHYWFTFAADADSNQMMVVQVNPYHVKQSKEMDDNTPSKNDRKDPRTIAMLVKDGRYLIPYFPKGHYAEMRKAYEIRENQLQKKWAIKNRVQRWLDIYFPEFTQVFKSWEGKAALMTLEKFPTPTEIVELGAEKILAAWREKVKRAVGIKKAEALVKMAEETVGIQAGLEMAKYELECMLQEYQAIRNMLEMTEQKLETLASLIPGMDKVLQIKGVGVITAAGFIAEAGDLSRFNHPKQIIKLAGLNVRENSSGKHKGQSTISKRGRKRLRSLLFRAILPLVAKNKEFKEIHKYYTTRPVNPLRKKQSLIVLCGKLIRVIYALLTQGVEYSPEKLLSDIKRPKVMTQAA</sequence>
<accession>A0AAU0UKA7</accession>
<dbReference type="AlphaFoldDB" id="A0AAU0UKA7"/>
<organism evidence="3 6">
    <name type="scientific">Metallumcola ferriviriculae</name>
    <dbReference type="NCBI Taxonomy" id="3039180"/>
    <lineage>
        <taxon>Bacteria</taxon>
        <taxon>Bacillati</taxon>
        <taxon>Bacillota</taxon>
        <taxon>Clostridia</taxon>
        <taxon>Neomoorellales</taxon>
        <taxon>Desulfitibacteraceae</taxon>
        <taxon>Metallumcola</taxon>
    </lineage>
</organism>
<dbReference type="EMBL" id="CP121694">
    <property type="protein sequence ID" value="WRO21325.1"/>
    <property type="molecule type" value="Genomic_DNA"/>
</dbReference>
<dbReference type="Pfam" id="PF01548">
    <property type="entry name" value="DEDD_Tnp_IS110"/>
    <property type="match status" value="1"/>
</dbReference>
<dbReference type="GO" id="GO:0006313">
    <property type="term" value="P:DNA transposition"/>
    <property type="evidence" value="ECO:0007669"/>
    <property type="project" value="InterPro"/>
</dbReference>
<dbReference type="GO" id="GO:0003677">
    <property type="term" value="F:DNA binding"/>
    <property type="evidence" value="ECO:0007669"/>
    <property type="project" value="InterPro"/>
</dbReference>
<dbReference type="PANTHER" id="PTHR33055:SF13">
    <property type="entry name" value="TRANSPOSASE"/>
    <property type="match status" value="1"/>
</dbReference>
<dbReference type="Pfam" id="PF02371">
    <property type="entry name" value="Transposase_20"/>
    <property type="match status" value="1"/>
</dbReference>
<proteinExistence type="predicted"/>
<dbReference type="KEGG" id="dbc:MFMK1_001128"/>
<feature type="domain" description="Transposase IS116/IS110/IS902 C-terminal" evidence="2">
    <location>
        <begin position="288"/>
        <end position="371"/>
    </location>
</feature>
<evidence type="ECO:0000259" key="1">
    <source>
        <dbReference type="Pfam" id="PF01548"/>
    </source>
</evidence>
<dbReference type="PANTHER" id="PTHR33055">
    <property type="entry name" value="TRANSPOSASE FOR INSERTION SEQUENCE ELEMENT IS1111A"/>
    <property type="match status" value="1"/>
</dbReference>
<keyword evidence="6" id="KW-1185">Reference proteome</keyword>
<evidence type="ECO:0000259" key="2">
    <source>
        <dbReference type="Pfam" id="PF02371"/>
    </source>
</evidence>
<name>A0AAU0UKA7_9FIRM</name>
<gene>
    <name evidence="3" type="ORF">MFMK1_001128</name>
    <name evidence="4" type="ORF">MFMK1_001437</name>
    <name evidence="5" type="ORF">MFMK1_002125</name>
</gene>
<dbReference type="Proteomes" id="UP001329915">
    <property type="component" value="Chromosome"/>
</dbReference>
<evidence type="ECO:0000313" key="6">
    <source>
        <dbReference type="Proteomes" id="UP001329915"/>
    </source>
</evidence>
<dbReference type="EMBL" id="CP121694">
    <property type="protein sequence ID" value="WRO21627.1"/>
    <property type="molecule type" value="Genomic_DNA"/>
</dbReference>
<feature type="domain" description="Transposase IS110-like N-terminal" evidence="1">
    <location>
        <begin position="19"/>
        <end position="179"/>
    </location>
</feature>
<dbReference type="EMBL" id="CP121694">
    <property type="protein sequence ID" value="WRO22298.1"/>
    <property type="molecule type" value="Genomic_DNA"/>
</dbReference>
<dbReference type="KEGG" id="dbc:MFMK1_002125"/>
<dbReference type="KEGG" id="dbc:MFMK1_001437"/>
<evidence type="ECO:0000313" key="4">
    <source>
        <dbReference type="EMBL" id="WRO21627.1"/>
    </source>
</evidence>
<dbReference type="InterPro" id="IPR047650">
    <property type="entry name" value="Transpos_IS110"/>
</dbReference>
<protein>
    <submittedName>
        <fullName evidence="3">IS110 family transposase</fullName>
    </submittedName>
</protein>
<dbReference type="NCBIfam" id="NF033542">
    <property type="entry name" value="transpos_IS110"/>
    <property type="match status" value="1"/>
</dbReference>
<dbReference type="RefSeq" id="WP_366921713.1">
    <property type="nucleotide sequence ID" value="NZ_CP121694.1"/>
</dbReference>